<name>A0ABV6BAM0_9GAMM</name>
<evidence type="ECO:0000313" key="2">
    <source>
        <dbReference type="EMBL" id="MFC0047924.1"/>
    </source>
</evidence>
<accession>A0ABV6BAM0</accession>
<protein>
    <submittedName>
        <fullName evidence="2">Helix-hairpin-helix domain-containing protein</fullName>
    </submittedName>
</protein>
<organism evidence="2 3">
    <name type="scientific">Rheinheimera tilapiae</name>
    <dbReference type="NCBI Taxonomy" id="875043"/>
    <lineage>
        <taxon>Bacteria</taxon>
        <taxon>Pseudomonadati</taxon>
        <taxon>Pseudomonadota</taxon>
        <taxon>Gammaproteobacteria</taxon>
        <taxon>Chromatiales</taxon>
        <taxon>Chromatiaceae</taxon>
        <taxon>Rheinheimera</taxon>
    </lineage>
</organism>
<gene>
    <name evidence="2" type="ORF">ACFFJP_06455</name>
</gene>
<comment type="caution">
    <text evidence="2">The sequence shown here is derived from an EMBL/GenBank/DDBJ whole genome shotgun (WGS) entry which is preliminary data.</text>
</comment>
<dbReference type="Proteomes" id="UP001589813">
    <property type="component" value="Unassembled WGS sequence"/>
</dbReference>
<dbReference type="RefSeq" id="WP_377241619.1">
    <property type="nucleotide sequence ID" value="NZ_JBHLXP010000001.1"/>
</dbReference>
<sequence>MHPDKVDRNQLKKLTDLPNIGPAGAKDYQLLGYQDPQQLVGVSALHLYQQLCATTGVQHDPCVLDVLLSVEHFLAGDAPKVWWAYSAQRRALLEAD</sequence>
<reference evidence="2 3" key="1">
    <citation type="submission" date="2024-09" db="EMBL/GenBank/DDBJ databases">
        <authorList>
            <person name="Sun Q."/>
            <person name="Mori K."/>
        </authorList>
    </citation>
    <scope>NUCLEOTIDE SEQUENCE [LARGE SCALE GENOMIC DNA]</scope>
    <source>
        <strain evidence="2 3">KCTC 23315</strain>
    </source>
</reference>
<feature type="compositionally biased region" description="Basic and acidic residues" evidence="1">
    <location>
        <begin position="1"/>
        <end position="15"/>
    </location>
</feature>
<proteinExistence type="predicted"/>
<evidence type="ECO:0000313" key="3">
    <source>
        <dbReference type="Proteomes" id="UP001589813"/>
    </source>
</evidence>
<feature type="region of interest" description="Disordered" evidence="1">
    <location>
        <begin position="1"/>
        <end position="22"/>
    </location>
</feature>
<keyword evidence="3" id="KW-1185">Reference proteome</keyword>
<dbReference type="EMBL" id="JBHLXP010000001">
    <property type="protein sequence ID" value="MFC0047924.1"/>
    <property type="molecule type" value="Genomic_DNA"/>
</dbReference>
<dbReference type="Gene3D" id="1.10.150.20">
    <property type="entry name" value="5' to 3' exonuclease, C-terminal subdomain"/>
    <property type="match status" value="1"/>
</dbReference>
<evidence type="ECO:0000256" key="1">
    <source>
        <dbReference type="SAM" id="MobiDB-lite"/>
    </source>
</evidence>
<dbReference type="InterPro" id="IPR021725">
    <property type="entry name" value="Cdd1"/>
</dbReference>
<dbReference type="Pfam" id="PF11731">
    <property type="entry name" value="Cdd1"/>
    <property type="match status" value="1"/>
</dbReference>